<dbReference type="PANTHER" id="PTHR46796:SF6">
    <property type="entry name" value="ARAC SUBFAMILY"/>
    <property type="match status" value="1"/>
</dbReference>
<feature type="domain" description="HTH araC/xylS-type" evidence="4">
    <location>
        <begin position="221"/>
        <end position="322"/>
    </location>
</feature>
<evidence type="ECO:0000256" key="2">
    <source>
        <dbReference type="ARBA" id="ARBA00023125"/>
    </source>
</evidence>
<sequence>MIDRTFRTGDVPVAERLDMWRERMITARCPLDMAPVRTDDFAADTHTLRLGAVSVWQTTATTAAPVHFRRTKALIRRSDPELYHLTLPLRGSDSVTQAGHDTVHGPYGMHIVDSSQPFDLRWHAHQPLTRMVGFEIPKSRVPLPADVMDRMLVRRLPGHEGVGALLAGMLTRLVRGTAAYRSSDGPRLETVLTDLFTAVLANQTETQDRLPTESRTQVLTLRIRTFIQQHLNDPRLDPRAIASAHNISLSYLHRLFQSEHVTVSALIRRQRLERARRDLSDPALRTTPIHRIAARWGFTTPEHFTRAFRAAYGLAPRDYRHQVERHPLP</sequence>
<dbReference type="Gene3D" id="1.10.10.60">
    <property type="entry name" value="Homeodomain-like"/>
    <property type="match status" value="1"/>
</dbReference>
<keyword evidence="6" id="KW-1185">Reference proteome</keyword>
<keyword evidence="1" id="KW-0805">Transcription regulation</keyword>
<dbReference type="PRINTS" id="PR00032">
    <property type="entry name" value="HTHARAC"/>
</dbReference>
<dbReference type="InterPro" id="IPR020449">
    <property type="entry name" value="Tscrpt_reg_AraC-type_HTH"/>
</dbReference>
<comment type="caution">
    <text evidence="5">The sequence shown here is derived from an EMBL/GenBank/DDBJ whole genome shotgun (WGS) entry which is preliminary data.</text>
</comment>
<proteinExistence type="predicted"/>
<accession>A0ABP4FP06</accession>
<evidence type="ECO:0000256" key="3">
    <source>
        <dbReference type="ARBA" id="ARBA00023163"/>
    </source>
</evidence>
<dbReference type="InterPro" id="IPR035418">
    <property type="entry name" value="AraC-bd_2"/>
</dbReference>
<keyword evidence="2" id="KW-0238">DNA-binding</keyword>
<dbReference type="InterPro" id="IPR018060">
    <property type="entry name" value="HTH_AraC"/>
</dbReference>
<dbReference type="SMART" id="SM00342">
    <property type="entry name" value="HTH_ARAC"/>
    <property type="match status" value="1"/>
</dbReference>
<dbReference type="Pfam" id="PF14525">
    <property type="entry name" value="AraC_binding_2"/>
    <property type="match status" value="1"/>
</dbReference>
<dbReference type="Pfam" id="PF12833">
    <property type="entry name" value="HTH_18"/>
    <property type="match status" value="1"/>
</dbReference>
<dbReference type="SUPFAM" id="SSF46689">
    <property type="entry name" value="Homeodomain-like"/>
    <property type="match status" value="1"/>
</dbReference>
<evidence type="ECO:0000313" key="5">
    <source>
        <dbReference type="EMBL" id="GAA1190267.1"/>
    </source>
</evidence>
<evidence type="ECO:0000259" key="4">
    <source>
        <dbReference type="PROSITE" id="PS01124"/>
    </source>
</evidence>
<dbReference type="PANTHER" id="PTHR46796">
    <property type="entry name" value="HTH-TYPE TRANSCRIPTIONAL ACTIVATOR RHAS-RELATED"/>
    <property type="match status" value="1"/>
</dbReference>
<evidence type="ECO:0000313" key="6">
    <source>
        <dbReference type="Proteomes" id="UP001501371"/>
    </source>
</evidence>
<reference evidence="6" key="1">
    <citation type="journal article" date="2019" name="Int. J. Syst. Evol. Microbiol.">
        <title>The Global Catalogue of Microorganisms (GCM) 10K type strain sequencing project: providing services to taxonomists for standard genome sequencing and annotation.</title>
        <authorList>
            <consortium name="The Broad Institute Genomics Platform"/>
            <consortium name="The Broad Institute Genome Sequencing Center for Infectious Disease"/>
            <person name="Wu L."/>
            <person name="Ma J."/>
        </authorList>
    </citation>
    <scope>NUCLEOTIDE SEQUENCE [LARGE SCALE GENOMIC DNA]</scope>
    <source>
        <strain evidence="6">JCM 12696</strain>
    </source>
</reference>
<dbReference type="InterPro" id="IPR050204">
    <property type="entry name" value="AraC_XylS_family_regulators"/>
</dbReference>
<gene>
    <name evidence="5" type="ORF">GCM10009654_54730</name>
</gene>
<name>A0ABP4FP06_9ACTN</name>
<dbReference type="PROSITE" id="PS00041">
    <property type="entry name" value="HTH_ARAC_FAMILY_1"/>
    <property type="match status" value="1"/>
</dbReference>
<dbReference type="InterPro" id="IPR018062">
    <property type="entry name" value="HTH_AraC-typ_CS"/>
</dbReference>
<protein>
    <submittedName>
        <fullName evidence="5">Helix-turn-helix domain-containing protein</fullName>
    </submittedName>
</protein>
<dbReference type="Proteomes" id="UP001501371">
    <property type="component" value="Unassembled WGS sequence"/>
</dbReference>
<evidence type="ECO:0000256" key="1">
    <source>
        <dbReference type="ARBA" id="ARBA00023015"/>
    </source>
</evidence>
<keyword evidence="3" id="KW-0804">Transcription</keyword>
<dbReference type="InterPro" id="IPR009057">
    <property type="entry name" value="Homeodomain-like_sf"/>
</dbReference>
<dbReference type="EMBL" id="BAAAKV010000060">
    <property type="protein sequence ID" value="GAA1190267.1"/>
    <property type="molecule type" value="Genomic_DNA"/>
</dbReference>
<dbReference type="PROSITE" id="PS01124">
    <property type="entry name" value="HTH_ARAC_FAMILY_2"/>
    <property type="match status" value="1"/>
</dbReference>
<organism evidence="5 6">
    <name type="scientific">Streptomyces hebeiensis</name>
    <dbReference type="NCBI Taxonomy" id="229486"/>
    <lineage>
        <taxon>Bacteria</taxon>
        <taxon>Bacillati</taxon>
        <taxon>Actinomycetota</taxon>
        <taxon>Actinomycetes</taxon>
        <taxon>Kitasatosporales</taxon>
        <taxon>Streptomycetaceae</taxon>
        <taxon>Streptomyces</taxon>
    </lineage>
</organism>